<dbReference type="InterPro" id="IPR001279">
    <property type="entry name" value="Metallo-B-lactamas"/>
</dbReference>
<organism evidence="6 7">
    <name type="scientific">Streptococcus minor</name>
    <dbReference type="NCBI Taxonomy" id="229549"/>
    <lineage>
        <taxon>Bacteria</taxon>
        <taxon>Bacillati</taxon>
        <taxon>Bacillota</taxon>
        <taxon>Bacilli</taxon>
        <taxon>Lactobacillales</taxon>
        <taxon>Streptococcaceae</taxon>
        <taxon>Streptococcus</taxon>
    </lineage>
</organism>
<dbReference type="GO" id="GO:0046872">
    <property type="term" value="F:metal ion binding"/>
    <property type="evidence" value="ECO:0007669"/>
    <property type="project" value="UniProtKB-KW"/>
</dbReference>
<gene>
    <name evidence="6" type="ORF">EII38_01095</name>
</gene>
<keyword evidence="2" id="KW-0479">Metal-binding</keyword>
<proteinExistence type="inferred from homology"/>
<dbReference type="PANTHER" id="PTHR42978">
    <property type="entry name" value="QUORUM-QUENCHING LACTONASE YTNP-RELATED-RELATED"/>
    <property type="match status" value="1"/>
</dbReference>
<dbReference type="SUPFAM" id="SSF56281">
    <property type="entry name" value="Metallo-hydrolase/oxidoreductase"/>
    <property type="match status" value="1"/>
</dbReference>
<dbReference type="Proteomes" id="UP000281771">
    <property type="component" value="Unassembled WGS sequence"/>
</dbReference>
<evidence type="ECO:0000256" key="4">
    <source>
        <dbReference type="ARBA" id="ARBA00022833"/>
    </source>
</evidence>
<dbReference type="InterPro" id="IPR051013">
    <property type="entry name" value="MBL_superfamily_lactonases"/>
</dbReference>
<dbReference type="CDD" id="cd07728">
    <property type="entry name" value="YtnP-like_MBL-fold"/>
    <property type="match status" value="1"/>
</dbReference>
<evidence type="ECO:0000256" key="1">
    <source>
        <dbReference type="ARBA" id="ARBA00007749"/>
    </source>
</evidence>
<keyword evidence="3 6" id="KW-0378">Hydrolase</keyword>
<name>A0A3P1VFZ8_9STRE</name>
<dbReference type="STRING" id="1123309.GCA_000377005_01427"/>
<dbReference type="Pfam" id="PF00753">
    <property type="entry name" value="Lactamase_B"/>
    <property type="match status" value="1"/>
</dbReference>
<keyword evidence="4" id="KW-0862">Zinc</keyword>
<keyword evidence="7" id="KW-1185">Reference proteome</keyword>
<dbReference type="Gene3D" id="3.60.15.10">
    <property type="entry name" value="Ribonuclease Z/Hydroxyacylglutathione hydrolase-like"/>
    <property type="match status" value="1"/>
</dbReference>
<dbReference type="PANTHER" id="PTHR42978:SF6">
    <property type="entry name" value="QUORUM-QUENCHING LACTONASE YTNP-RELATED"/>
    <property type="match status" value="1"/>
</dbReference>
<evidence type="ECO:0000259" key="5">
    <source>
        <dbReference type="SMART" id="SM00849"/>
    </source>
</evidence>
<dbReference type="SMART" id="SM00849">
    <property type="entry name" value="Lactamase_B"/>
    <property type="match status" value="1"/>
</dbReference>
<comment type="similarity">
    <text evidence="1">Belongs to the metallo-beta-lactamase superfamily.</text>
</comment>
<sequence>MGNMNLQTYQFGEMTLTWLRGADKYTDAGTLFGPVPKAIWSRFFPATEDGLLADLTDPILISYQGKHYLIDTSLGTEKLDEKQRRNLGILSENRVVESLKSLGLTVDDIDTVLMTHMHNDHAGGLTSLRDGQIVSTFPNAKIYIQEIEWDEVRHPNKRTRGTYLRENWEAVQDQVITFGEFLEVVPGIEMHHTGGHSNGHSIILLKQGDKTMIHLSDLLISHAHRNPLWVAAVDDYPMDAIAAKEKWIKEAYENSYQFFFYHDQFYAVLEFDKTGQQVVACLERNRPPRVDWTAKQDKRLQISEESRL</sequence>
<evidence type="ECO:0000256" key="2">
    <source>
        <dbReference type="ARBA" id="ARBA00022723"/>
    </source>
</evidence>
<dbReference type="GO" id="GO:0016787">
    <property type="term" value="F:hydrolase activity"/>
    <property type="evidence" value="ECO:0007669"/>
    <property type="project" value="UniProtKB-KW"/>
</dbReference>
<feature type="domain" description="Metallo-beta-lactamase" evidence="5">
    <location>
        <begin position="55"/>
        <end position="262"/>
    </location>
</feature>
<comment type="caution">
    <text evidence="6">The sequence shown here is derived from an EMBL/GenBank/DDBJ whole genome shotgun (WGS) entry which is preliminary data.</text>
</comment>
<protein>
    <submittedName>
        <fullName evidence="6">MBL fold metallo-hydrolase</fullName>
    </submittedName>
</protein>
<dbReference type="AlphaFoldDB" id="A0A3P1VFZ8"/>
<evidence type="ECO:0000313" key="7">
    <source>
        <dbReference type="Proteomes" id="UP000281771"/>
    </source>
</evidence>
<evidence type="ECO:0000256" key="3">
    <source>
        <dbReference type="ARBA" id="ARBA00022801"/>
    </source>
</evidence>
<evidence type="ECO:0000313" key="6">
    <source>
        <dbReference type="EMBL" id="RRD32360.1"/>
    </source>
</evidence>
<reference evidence="6 7" key="1">
    <citation type="submission" date="2018-11" db="EMBL/GenBank/DDBJ databases">
        <title>Genomes From Bacteria Associated with the Canine Oral Cavity: a Test Case for Automated Genome-Based Taxonomic Assignment.</title>
        <authorList>
            <person name="Coil D.A."/>
            <person name="Jospin G."/>
            <person name="Darling A.E."/>
            <person name="Wallis C."/>
            <person name="Davis I.J."/>
            <person name="Harris S."/>
            <person name="Eisen J.A."/>
            <person name="Holcombe L.J."/>
            <person name="O'Flynn C."/>
        </authorList>
    </citation>
    <scope>NUCLEOTIDE SEQUENCE [LARGE SCALE GENOMIC DNA]</scope>
    <source>
        <strain evidence="6 7">OH4621_COT-116</strain>
    </source>
</reference>
<accession>A0A3P1VFZ8</accession>
<dbReference type="RefSeq" id="WP_124775339.1">
    <property type="nucleotide sequence ID" value="NZ_RQZA01000001.1"/>
</dbReference>
<dbReference type="InterPro" id="IPR036866">
    <property type="entry name" value="RibonucZ/Hydroxyglut_hydro"/>
</dbReference>
<dbReference type="EMBL" id="RQZA01000001">
    <property type="protein sequence ID" value="RRD32360.1"/>
    <property type="molecule type" value="Genomic_DNA"/>
</dbReference>